<accession>A0A8T0E2C3</accession>
<reference evidence="1" key="1">
    <citation type="journal article" date="2020" name="bioRxiv">
        <title>Chromosome-level reference genome of the European wasp spider Argiope bruennichi: a resource for studies on range expansion and evolutionary adaptation.</title>
        <authorList>
            <person name="Sheffer M.M."/>
            <person name="Hoppe A."/>
            <person name="Krehenwinkel H."/>
            <person name="Uhl G."/>
            <person name="Kuss A.W."/>
            <person name="Jensen L."/>
            <person name="Jensen C."/>
            <person name="Gillespie R.G."/>
            <person name="Hoff K.J."/>
            <person name="Prost S."/>
        </authorList>
    </citation>
    <scope>NUCLEOTIDE SEQUENCE</scope>
</reference>
<reference evidence="1" key="2">
    <citation type="submission" date="2020-06" db="EMBL/GenBank/DDBJ databases">
        <authorList>
            <person name="Sheffer M."/>
        </authorList>
    </citation>
    <scope>NUCLEOTIDE SEQUENCE</scope>
</reference>
<comment type="caution">
    <text evidence="1">The sequence shown here is derived from an EMBL/GenBank/DDBJ whole genome shotgun (WGS) entry which is preliminary data.</text>
</comment>
<evidence type="ECO:0000313" key="1">
    <source>
        <dbReference type="EMBL" id="KAF8764506.1"/>
    </source>
</evidence>
<keyword evidence="2" id="KW-1185">Reference proteome</keyword>
<dbReference type="AlphaFoldDB" id="A0A8T0E2C3"/>
<dbReference type="Proteomes" id="UP000807504">
    <property type="component" value="Unassembled WGS sequence"/>
</dbReference>
<name>A0A8T0E2C3_ARGBR</name>
<evidence type="ECO:0000313" key="2">
    <source>
        <dbReference type="Proteomes" id="UP000807504"/>
    </source>
</evidence>
<organism evidence="1 2">
    <name type="scientific">Argiope bruennichi</name>
    <name type="common">Wasp spider</name>
    <name type="synonym">Aranea bruennichi</name>
    <dbReference type="NCBI Taxonomy" id="94029"/>
    <lineage>
        <taxon>Eukaryota</taxon>
        <taxon>Metazoa</taxon>
        <taxon>Ecdysozoa</taxon>
        <taxon>Arthropoda</taxon>
        <taxon>Chelicerata</taxon>
        <taxon>Arachnida</taxon>
        <taxon>Araneae</taxon>
        <taxon>Araneomorphae</taxon>
        <taxon>Entelegynae</taxon>
        <taxon>Araneoidea</taxon>
        <taxon>Araneidae</taxon>
        <taxon>Argiope</taxon>
    </lineage>
</organism>
<gene>
    <name evidence="1" type="ORF">HNY73_022572</name>
</gene>
<proteinExistence type="predicted"/>
<sequence>MAIHQKKIIIIPIRKLFMDDYERYAFYQILGELPKFQGSSKGKGKFVLTLQKEVSSERQKVKHGNFDYNGSVLKIRPIQKSDVE</sequence>
<protein>
    <submittedName>
        <fullName evidence="1">Uncharacterized protein</fullName>
    </submittedName>
</protein>
<dbReference type="EMBL" id="JABXBU010002231">
    <property type="protein sequence ID" value="KAF8764506.1"/>
    <property type="molecule type" value="Genomic_DNA"/>
</dbReference>